<dbReference type="SMART" id="SM00066">
    <property type="entry name" value="GAL4"/>
    <property type="match status" value="1"/>
</dbReference>
<dbReference type="InterPro" id="IPR053178">
    <property type="entry name" value="Osmoadaptation_assoc"/>
</dbReference>
<keyword evidence="1" id="KW-0539">Nucleus</keyword>
<evidence type="ECO:0000256" key="1">
    <source>
        <dbReference type="ARBA" id="ARBA00023242"/>
    </source>
</evidence>
<dbReference type="Proteomes" id="UP000766486">
    <property type="component" value="Unassembled WGS sequence"/>
</dbReference>
<dbReference type="PROSITE" id="PS00463">
    <property type="entry name" value="ZN2_CY6_FUNGAL_1"/>
    <property type="match status" value="1"/>
</dbReference>
<evidence type="ECO:0000313" key="5">
    <source>
        <dbReference type="Proteomes" id="UP000766486"/>
    </source>
</evidence>
<name>A0ABY6U552_BIOOC</name>
<sequence>MPGVPRSRGCEQCKKRKIKCDENWPVCHNCTRRRLSCGGPTTLVKFIVNGDHVGSQRSSRRTGTSSKGDGTMRLLNMESLPRVPYQSTLHGGSSGSLMCFRLPSPSPSNTGPTTAADRVAARLVYQLESPGEEQLITRTKVLAHIPKRISTNESLRDSIDLLCSVWTSYRAGDELAEFVGMPLYGKAIRSLSRTLNSKQAFSVETLASIAILQRAEDLFDPGQSRMLHEKGIATLLPNIDPPKSEDPFQTSVFTEVYGMMLPYWMATGWNSVIDQPKWREAIVSGLADSVGVQALKPLFDSIFVETNRICAEIPVLLQGFASLIDPKAPKYPATSSFVTKMTKGFCDAENSLEEAVAAIFDKALELGEVTEEDCITPITQTRYTFSSTHLCLTIISFVTFHLFLLRLRYQVSASYELPDASSLYESYEDACVNIWKFIPFLKGSTVFISAHLQGALALSYGVADENQREYLLTIFEGLENYGQKTPRTREQLRSELNSRNTSLRISFRGRASKEAVDQERPAEGMSK</sequence>
<evidence type="ECO:0000256" key="2">
    <source>
        <dbReference type="SAM" id="MobiDB-lite"/>
    </source>
</evidence>
<evidence type="ECO:0000259" key="3">
    <source>
        <dbReference type="PROSITE" id="PS50048"/>
    </source>
</evidence>
<dbReference type="PANTHER" id="PTHR38111">
    <property type="entry name" value="ZN(2)-C6 FUNGAL-TYPE DOMAIN-CONTAINING PROTEIN-RELATED"/>
    <property type="match status" value="1"/>
</dbReference>
<proteinExistence type="predicted"/>
<feature type="region of interest" description="Disordered" evidence="2">
    <location>
        <begin position="53"/>
        <end position="72"/>
    </location>
</feature>
<dbReference type="InterPro" id="IPR036864">
    <property type="entry name" value="Zn2-C6_fun-type_DNA-bd_sf"/>
</dbReference>
<feature type="region of interest" description="Disordered" evidence="2">
    <location>
        <begin position="508"/>
        <end position="527"/>
    </location>
</feature>
<dbReference type="Gene3D" id="4.10.240.10">
    <property type="entry name" value="Zn(2)-C6 fungal-type DNA-binding domain"/>
    <property type="match status" value="1"/>
</dbReference>
<gene>
    <name evidence="4" type="ORF">CLO192961_LOCUS183053</name>
</gene>
<organism evidence="4 5">
    <name type="scientific">Bionectria ochroleuca</name>
    <name type="common">Gliocladium roseum</name>
    <dbReference type="NCBI Taxonomy" id="29856"/>
    <lineage>
        <taxon>Eukaryota</taxon>
        <taxon>Fungi</taxon>
        <taxon>Dikarya</taxon>
        <taxon>Ascomycota</taxon>
        <taxon>Pezizomycotina</taxon>
        <taxon>Sordariomycetes</taxon>
        <taxon>Hypocreomycetidae</taxon>
        <taxon>Hypocreales</taxon>
        <taxon>Bionectriaceae</taxon>
        <taxon>Clonostachys</taxon>
    </lineage>
</organism>
<keyword evidence="5" id="KW-1185">Reference proteome</keyword>
<dbReference type="SUPFAM" id="SSF57701">
    <property type="entry name" value="Zn2/Cys6 DNA-binding domain"/>
    <property type="match status" value="1"/>
</dbReference>
<dbReference type="EMBL" id="CABFNS010000743">
    <property type="protein sequence ID" value="VUC26155.1"/>
    <property type="molecule type" value="Genomic_DNA"/>
</dbReference>
<protein>
    <recommendedName>
        <fullName evidence="3">Zn(2)-C6 fungal-type domain-containing protein</fullName>
    </recommendedName>
</protein>
<reference evidence="4 5" key="1">
    <citation type="submission" date="2019-06" db="EMBL/GenBank/DDBJ databases">
        <authorList>
            <person name="Broberg M."/>
        </authorList>
    </citation>
    <scope>NUCLEOTIDE SEQUENCE [LARGE SCALE GENOMIC DNA]</scope>
</reference>
<dbReference type="InterPro" id="IPR001138">
    <property type="entry name" value="Zn2Cys6_DnaBD"/>
</dbReference>
<dbReference type="PROSITE" id="PS50048">
    <property type="entry name" value="ZN2_CY6_FUNGAL_2"/>
    <property type="match status" value="1"/>
</dbReference>
<feature type="compositionally biased region" description="Low complexity" evidence="2">
    <location>
        <begin position="55"/>
        <end position="71"/>
    </location>
</feature>
<feature type="compositionally biased region" description="Basic and acidic residues" evidence="2">
    <location>
        <begin position="511"/>
        <end position="527"/>
    </location>
</feature>
<dbReference type="Pfam" id="PF00172">
    <property type="entry name" value="Zn_clus"/>
    <property type="match status" value="1"/>
</dbReference>
<comment type="caution">
    <text evidence="4">The sequence shown here is derived from an EMBL/GenBank/DDBJ whole genome shotgun (WGS) entry which is preliminary data.</text>
</comment>
<dbReference type="CDD" id="cd00067">
    <property type="entry name" value="GAL4"/>
    <property type="match status" value="1"/>
</dbReference>
<feature type="domain" description="Zn(2)-C6 fungal-type" evidence="3">
    <location>
        <begin position="9"/>
        <end position="37"/>
    </location>
</feature>
<accession>A0ABY6U552</accession>
<evidence type="ECO:0000313" key="4">
    <source>
        <dbReference type="EMBL" id="VUC26155.1"/>
    </source>
</evidence>